<evidence type="ECO:0000313" key="2">
    <source>
        <dbReference type="Proteomes" id="UP000680670"/>
    </source>
</evidence>
<sequence>MASIEKVGKNKYRLIVELGRIGLQRKKKKKTVEARIETEAKKQLVLFEAKILSNNLFDFTNLTVNAFYGDWVVKYAQHHYGDLTFIETWNILKNRLLPNTVMIK</sequence>
<proteinExistence type="predicted"/>
<dbReference type="Proteomes" id="UP000680670">
    <property type="component" value="Unassembled WGS sequence"/>
</dbReference>
<dbReference type="RefSeq" id="WP_212952490.1">
    <property type="nucleotide sequence ID" value="NZ_BORJ01000001.1"/>
</dbReference>
<accession>A0ABQ4KQD7</accession>
<name>A0ABQ4KQD7_SIMTE</name>
<evidence type="ECO:0000313" key="1">
    <source>
        <dbReference type="EMBL" id="GIN94255.1"/>
    </source>
</evidence>
<dbReference type="EMBL" id="BORJ01000001">
    <property type="protein sequence ID" value="GIN94255.1"/>
    <property type="molecule type" value="Genomic_DNA"/>
</dbReference>
<organism evidence="1 2">
    <name type="scientific">Siminovitchia terrae</name>
    <name type="common">Bacillus terrae</name>
    <dbReference type="NCBI Taxonomy" id="1914933"/>
    <lineage>
        <taxon>Bacteria</taxon>
        <taxon>Bacillati</taxon>
        <taxon>Bacillota</taxon>
        <taxon>Bacilli</taxon>
        <taxon>Bacillales</taxon>
        <taxon>Bacillaceae</taxon>
        <taxon>Siminovitchia</taxon>
    </lineage>
</organism>
<gene>
    <name evidence="1" type="ORF">J6TS1_01250</name>
</gene>
<reference evidence="1 2" key="1">
    <citation type="submission" date="2021-03" db="EMBL/GenBank/DDBJ databases">
        <title>Antimicrobial resistance genes in bacteria isolated from Japanese honey, and their potential for conferring macrolide and lincosamide resistance in the American foulbrood pathogen Paenibacillus larvae.</title>
        <authorList>
            <person name="Okamoto M."/>
            <person name="Kumagai M."/>
            <person name="Kanamori H."/>
            <person name="Takamatsu D."/>
        </authorList>
    </citation>
    <scope>NUCLEOTIDE SEQUENCE [LARGE SCALE GENOMIC DNA]</scope>
    <source>
        <strain evidence="1 2">J6TS1</strain>
    </source>
</reference>
<keyword evidence="2" id="KW-1185">Reference proteome</keyword>
<protein>
    <submittedName>
        <fullName evidence="1">Uncharacterized protein</fullName>
    </submittedName>
</protein>
<comment type="caution">
    <text evidence="1">The sequence shown here is derived from an EMBL/GenBank/DDBJ whole genome shotgun (WGS) entry which is preliminary data.</text>
</comment>